<keyword evidence="2" id="KW-1185">Reference proteome</keyword>
<dbReference type="GeneID" id="40331908"/>
<accession>A0A422N2T4</accession>
<sequence>MRHSLGLCQWKDLLLQWRIYLQGAQTLTRRAALQLLQKTVDESRAAATASGRSPLATKSHSVMIWRTLAHQEVQWADCLSLMDAQWDTLSPDQRRFLQKSLNSAESWRHLPSLMAEAWQPATELSAVYARLLVTETMVQFTTLVHAALRERPHLGGVLPVTPQVLMRCYVLGRSQPEVALQCCRVLSLSNTITVSRREREALSFAYAMLHAQNGQWSVALSVLNAVREVRPSAKRLFRTYTSQTSQWLRAIASLEPIEPRSVAEAIAHAPHWSHALRTFEKWESHEAISALLARSDCVGAMGWEASLRLCAVARIQSYGLIRSILTTVPPDHPQLMQLHANAIRPAAETMYAGTLTRRAYKFVQAGGWAEAIGLLCGCRYYDDRSAACTVCSARFCPTPRFVEV</sequence>
<proteinExistence type="predicted"/>
<dbReference type="EMBL" id="MKGL01000364">
    <property type="protein sequence ID" value="RNE99787.1"/>
    <property type="molecule type" value="Genomic_DNA"/>
</dbReference>
<protein>
    <submittedName>
        <fullName evidence="1">Uncharacterized protein</fullName>
    </submittedName>
</protein>
<comment type="caution">
    <text evidence="1">The sequence shown here is derived from an EMBL/GenBank/DDBJ whole genome shotgun (WGS) entry which is preliminary data.</text>
</comment>
<reference evidence="1 2" key="1">
    <citation type="journal article" date="2018" name="BMC Genomics">
        <title>Genomic comparison of Trypanosoma conorhini and Trypanosoma rangeli to Trypanosoma cruzi strains of high and low virulence.</title>
        <authorList>
            <person name="Bradwell K.R."/>
            <person name="Koparde V.N."/>
            <person name="Matveyev A.V."/>
            <person name="Serrano M.G."/>
            <person name="Alves J.M."/>
            <person name="Parikh H."/>
            <person name="Huang B."/>
            <person name="Lee V."/>
            <person name="Espinosa-Alvarez O."/>
            <person name="Ortiz P.A."/>
            <person name="Costa-Martins A.G."/>
            <person name="Teixeira M.M."/>
            <person name="Buck G.A."/>
        </authorList>
    </citation>
    <scope>NUCLEOTIDE SEQUENCE [LARGE SCALE GENOMIC DNA]</scope>
    <source>
        <strain evidence="1 2">AM80</strain>
    </source>
</reference>
<name>A0A422N2T4_TRYRA</name>
<organism evidence="1 2">
    <name type="scientific">Trypanosoma rangeli</name>
    <dbReference type="NCBI Taxonomy" id="5698"/>
    <lineage>
        <taxon>Eukaryota</taxon>
        <taxon>Discoba</taxon>
        <taxon>Euglenozoa</taxon>
        <taxon>Kinetoplastea</taxon>
        <taxon>Metakinetoplastina</taxon>
        <taxon>Trypanosomatida</taxon>
        <taxon>Trypanosomatidae</taxon>
        <taxon>Trypanosoma</taxon>
        <taxon>Herpetosoma</taxon>
    </lineage>
</organism>
<evidence type="ECO:0000313" key="2">
    <source>
        <dbReference type="Proteomes" id="UP000283634"/>
    </source>
</evidence>
<evidence type="ECO:0000313" key="1">
    <source>
        <dbReference type="EMBL" id="RNE99787.1"/>
    </source>
</evidence>
<dbReference type="AlphaFoldDB" id="A0A422N2T4"/>
<gene>
    <name evidence="1" type="ORF">TraAM80_07975</name>
</gene>
<dbReference type="RefSeq" id="XP_029235390.1">
    <property type="nucleotide sequence ID" value="XM_029384741.1"/>
</dbReference>
<dbReference type="Proteomes" id="UP000283634">
    <property type="component" value="Unassembled WGS sequence"/>
</dbReference>